<evidence type="ECO:0000256" key="7">
    <source>
        <dbReference type="ARBA" id="ARBA00023043"/>
    </source>
</evidence>
<keyword evidence="7 10" id="KW-0040">ANK repeat</keyword>
<dbReference type="GO" id="GO:0005576">
    <property type="term" value="C:extracellular region"/>
    <property type="evidence" value="ECO:0007669"/>
    <property type="project" value="UniProtKB-SubCell"/>
</dbReference>
<keyword evidence="6" id="KW-0677">Repeat</keyword>
<evidence type="ECO:0000313" key="13">
    <source>
        <dbReference type="EMBL" id="CEL99318.1"/>
    </source>
</evidence>
<sequence>MWPLVLLLIHWLHGDRLLIHGRPPFLQCHAHALGRHGQRADYTSTFLSFFRPLKKATRRRRVRSPGGTASEEMSNSAAPKDRKTAAVQKLYEDLLHELQLIQQRNETNQPTEAPRASQPPTGTGSKDEANPATVTPAEANKEHESAQEVPPDLVWRRYANDKAAAWSAAVTALDIKAMEELLRLGLPSKEVDPNQPFSSAPPVLPLSFAILRNDLDAVRLLHEGGADPNAPSPYCGVASEKDERLVVSRGPIDTLFLTFTHGTAVEGHGMSALNYEFFYKAWDILTDRQHEGNVKPSRFGVQRLFINSNIEDPCFKRPRLFDIIFRSPKDGTINLLQPLEEGPETINWTKTDAAGNTVLHIAAAGGTAALIRHLLKRPEFKKRIDAASFMQRDEEKWSSSVGSSSRTSPFESAAEEYGYIAARIEYDEEYMDRLHLSEEDACGGLYPLHCLTMQHFQHRGDLTKRVAELLVENYAGKNAYEMKTRVNSVDNTGRTPLHVLVADYPRDPKKGLNTIRHLLNRGADPSLGIKKRRAMSEYEGTVLDDLPGIGVPRKFGDASERLMTLKSMQMEQQKQHIRSFTQMKTTEELTASSHSLGGGSVMDPCSPTPAHEIPGVYYVIDHLKVRPCQEGWTAVHLACWHGSSNVISLLMDGAYKADPNARTAEYSRTPLHIFLANEDTASVNLRTTVFQLTERGADINAVDGNGFTPIFYFLASLTSYHDQPWILNIKRRKQLQHDTQLLIKLTARTDVQAHDGSTPAMHAYLTFIPQVIKEVVAHYPNMTLVQCHSCESVRARSVFWRGIIGFANESTILHMFSIEPRLQAFYSFDGAGQTPLFRAARSLSPHAVAKLLEYVPRDHPQSLVGYIPPPDKAPGQELIKYLSFLWKMLPFHVPNLPSSAFIDSLGSPQWSYFSLLLPVALREYDKGMDSAVLSDEDREALGRRLTTVFRRLFEEAAIPDLDTFRRVQHMGHVRTYAQLARYVSLFDKGQGGEPDDPQAANWPLEWQAGLDVTNKSLIEEHENGTKFWRWGEHRLPVEPWSWTLSFVEMELAPREEVEADPAICSDINNANRARKVYCSIGKAFEAIEADRNQRAALFLRPPVQESAQEAHYELCSDMKVNVSELLQDLGETPMPFTESQLEYVYVHIRPSPHDTTADKQAHPWRAILTCEAVSYEKETARMMELFEHLRKLAKVDPTSLTSCGGELSAKRDHNVGCLDTSYNFHFSALQFFGSYLILTDVTIRGAPWFGLYMRDGHVIARHVRFESNGRALQHYHEGKRKDLSLKPPLLGSSAHRHEDETGDEEQEGMSEMSNLFKLRFKARKGSAVMIRANLFSLGQGRKHDSGHRHIFDNSVFEDNLGENGAAIQVTYDPFCHSRDTTTSIRECVFRNNTANTGGAIYERHWGGSGGPSTNVLHIESSTFGQNLAQEEGGAVF</sequence>
<evidence type="ECO:0000256" key="5">
    <source>
        <dbReference type="ARBA" id="ARBA00022729"/>
    </source>
</evidence>
<dbReference type="InterPro" id="IPR003368">
    <property type="entry name" value="POMP_repeat"/>
</dbReference>
<evidence type="ECO:0000256" key="6">
    <source>
        <dbReference type="ARBA" id="ARBA00022737"/>
    </source>
</evidence>
<evidence type="ECO:0000256" key="11">
    <source>
        <dbReference type="SAM" id="MobiDB-lite"/>
    </source>
</evidence>
<dbReference type="Gene3D" id="1.25.40.20">
    <property type="entry name" value="Ankyrin repeat-containing domain"/>
    <property type="match status" value="3"/>
</dbReference>
<dbReference type="InterPro" id="IPR011050">
    <property type="entry name" value="Pectin_lyase_fold/virulence"/>
</dbReference>
<protein>
    <submittedName>
        <fullName evidence="13">Uncharacterized protein</fullName>
    </submittedName>
</protein>
<keyword evidence="14" id="KW-1185">Reference proteome</keyword>
<dbReference type="PROSITE" id="PS50088">
    <property type="entry name" value="ANK_REPEAT"/>
    <property type="match status" value="1"/>
</dbReference>
<dbReference type="InterPro" id="IPR012334">
    <property type="entry name" value="Pectin_lyas_fold"/>
</dbReference>
<evidence type="ECO:0000256" key="1">
    <source>
        <dbReference type="ARBA" id="ARBA00004196"/>
    </source>
</evidence>
<feature type="signal peptide" evidence="12">
    <location>
        <begin position="1"/>
        <end position="21"/>
    </location>
</feature>
<feature type="repeat" description="ANK" evidence="10">
    <location>
        <begin position="666"/>
        <end position="704"/>
    </location>
</feature>
<dbReference type="PANTHER" id="PTHR24189">
    <property type="entry name" value="MYOTROPHIN"/>
    <property type="match status" value="1"/>
</dbReference>
<dbReference type="EMBL" id="CDMY01000278">
    <property type="protein sequence ID" value="CEL99318.1"/>
    <property type="molecule type" value="Genomic_DNA"/>
</dbReference>
<dbReference type="SUPFAM" id="SSF48403">
    <property type="entry name" value="Ankyrin repeat"/>
    <property type="match status" value="1"/>
</dbReference>
<organism evidence="13 14">
    <name type="scientific">Vitrella brassicaformis (strain CCMP3155)</name>
    <dbReference type="NCBI Taxonomy" id="1169540"/>
    <lineage>
        <taxon>Eukaryota</taxon>
        <taxon>Sar</taxon>
        <taxon>Alveolata</taxon>
        <taxon>Colpodellida</taxon>
        <taxon>Vitrellaceae</taxon>
        <taxon>Vitrella</taxon>
    </lineage>
</organism>
<evidence type="ECO:0000256" key="3">
    <source>
        <dbReference type="ARBA" id="ARBA00004613"/>
    </source>
</evidence>
<evidence type="ECO:0000256" key="9">
    <source>
        <dbReference type="ARBA" id="ARBA00023237"/>
    </source>
</evidence>
<keyword evidence="4" id="KW-0964">Secreted</keyword>
<evidence type="ECO:0000313" key="14">
    <source>
        <dbReference type="Proteomes" id="UP000041254"/>
    </source>
</evidence>
<dbReference type="OrthoDB" id="5588096at2759"/>
<evidence type="ECO:0000256" key="8">
    <source>
        <dbReference type="ARBA" id="ARBA00023136"/>
    </source>
</evidence>
<dbReference type="InParanoid" id="A0A0G4ENW9"/>
<gene>
    <name evidence="13" type="ORF">Vbra_20598</name>
</gene>
<keyword evidence="9" id="KW-0998">Cell outer membrane</keyword>
<dbReference type="Pfam" id="PF02415">
    <property type="entry name" value="Chlam_PMP"/>
    <property type="match status" value="1"/>
</dbReference>
<keyword evidence="8" id="KW-0472">Membrane</keyword>
<dbReference type="Pfam" id="PF00023">
    <property type="entry name" value="Ank"/>
    <property type="match status" value="1"/>
</dbReference>
<accession>A0A0G4ENW9</accession>
<feature type="region of interest" description="Disordered" evidence="11">
    <location>
        <begin position="104"/>
        <end position="148"/>
    </location>
</feature>
<dbReference type="InterPro" id="IPR050745">
    <property type="entry name" value="Multifunctional_regulatory"/>
</dbReference>
<evidence type="ECO:0000256" key="2">
    <source>
        <dbReference type="ARBA" id="ARBA00004442"/>
    </source>
</evidence>
<feature type="region of interest" description="Disordered" evidence="11">
    <location>
        <begin position="1283"/>
        <end position="1309"/>
    </location>
</feature>
<comment type="subcellular location">
    <subcellularLocation>
        <location evidence="1">Cell envelope</location>
    </subcellularLocation>
    <subcellularLocation>
        <location evidence="2">Cell outer membrane</location>
    </subcellularLocation>
    <subcellularLocation>
        <location evidence="3">Secreted</location>
    </subcellularLocation>
</comment>
<reference evidence="13 14" key="1">
    <citation type="submission" date="2014-11" db="EMBL/GenBank/DDBJ databases">
        <authorList>
            <person name="Zhu J."/>
            <person name="Qi W."/>
            <person name="Song R."/>
        </authorList>
    </citation>
    <scope>NUCLEOTIDE SEQUENCE [LARGE SCALE GENOMIC DNA]</scope>
</reference>
<dbReference type="Gene3D" id="2.160.20.10">
    <property type="entry name" value="Single-stranded right-handed beta-helix, Pectin lyase-like"/>
    <property type="match status" value="1"/>
</dbReference>
<feature type="region of interest" description="Disordered" evidence="11">
    <location>
        <begin position="57"/>
        <end position="83"/>
    </location>
</feature>
<feature type="chain" id="PRO_5005187388" evidence="12">
    <location>
        <begin position="22"/>
        <end position="1436"/>
    </location>
</feature>
<dbReference type="SUPFAM" id="SSF51126">
    <property type="entry name" value="Pectin lyase-like"/>
    <property type="match status" value="1"/>
</dbReference>
<dbReference type="InterPro" id="IPR036770">
    <property type="entry name" value="Ankyrin_rpt-contain_sf"/>
</dbReference>
<proteinExistence type="predicted"/>
<dbReference type="VEuPathDB" id="CryptoDB:Vbra_20598"/>
<name>A0A0G4ENW9_VITBC</name>
<dbReference type="PANTHER" id="PTHR24189:SF50">
    <property type="entry name" value="ANKYRIN REPEAT AND SOCS BOX PROTEIN 2"/>
    <property type="match status" value="1"/>
</dbReference>
<keyword evidence="5 12" id="KW-0732">Signal</keyword>
<dbReference type="STRING" id="1169540.A0A0G4ENW9"/>
<dbReference type="InterPro" id="IPR002110">
    <property type="entry name" value="Ankyrin_rpt"/>
</dbReference>
<dbReference type="Proteomes" id="UP000041254">
    <property type="component" value="Unassembled WGS sequence"/>
</dbReference>
<evidence type="ECO:0000256" key="10">
    <source>
        <dbReference type="PROSITE-ProRule" id="PRU00023"/>
    </source>
</evidence>
<dbReference type="SMART" id="SM00248">
    <property type="entry name" value="ANK"/>
    <property type="match status" value="8"/>
</dbReference>
<evidence type="ECO:0000256" key="12">
    <source>
        <dbReference type="SAM" id="SignalP"/>
    </source>
</evidence>
<evidence type="ECO:0000256" key="4">
    <source>
        <dbReference type="ARBA" id="ARBA00022525"/>
    </source>
</evidence>